<evidence type="ECO:0000259" key="2">
    <source>
        <dbReference type="Pfam" id="PF12697"/>
    </source>
</evidence>
<dbReference type="PANTHER" id="PTHR48081:SF33">
    <property type="entry name" value="KYNURENINE FORMAMIDASE"/>
    <property type="match status" value="1"/>
</dbReference>
<dbReference type="PANTHER" id="PTHR48081">
    <property type="entry name" value="AB HYDROLASE SUPERFAMILY PROTEIN C4A8.06C"/>
    <property type="match status" value="1"/>
</dbReference>
<dbReference type="SUPFAM" id="SSF53474">
    <property type="entry name" value="alpha/beta-Hydrolases"/>
    <property type="match status" value="1"/>
</dbReference>
<reference evidence="3 4" key="1">
    <citation type="submission" date="2020-08" db="EMBL/GenBank/DDBJ databases">
        <title>Genomic Encyclopedia of Type Strains, Phase IV (KMG-IV): sequencing the most valuable type-strain genomes for metagenomic binning, comparative biology and taxonomic classification.</title>
        <authorList>
            <person name="Goeker M."/>
        </authorList>
    </citation>
    <scope>NUCLEOTIDE SEQUENCE [LARGE SCALE GENOMIC DNA]</scope>
    <source>
        <strain evidence="3 4">DSM 102235</strain>
    </source>
</reference>
<dbReference type="AlphaFoldDB" id="A0A7W6DPY7"/>
<accession>A0A7W6DPY7</accession>
<proteinExistence type="predicted"/>
<keyword evidence="1" id="KW-0378">Hydrolase</keyword>
<dbReference type="InterPro" id="IPR050300">
    <property type="entry name" value="GDXG_lipolytic_enzyme"/>
</dbReference>
<name>A0A7W6DPY7_9RHOB</name>
<gene>
    <name evidence="3" type="ORF">GGQ68_000174</name>
</gene>
<protein>
    <submittedName>
        <fullName evidence="3">Acetyl esterase/lipase</fullName>
    </submittedName>
</protein>
<organism evidence="3 4">
    <name type="scientific">Sagittula marina</name>
    <dbReference type="NCBI Taxonomy" id="943940"/>
    <lineage>
        <taxon>Bacteria</taxon>
        <taxon>Pseudomonadati</taxon>
        <taxon>Pseudomonadota</taxon>
        <taxon>Alphaproteobacteria</taxon>
        <taxon>Rhodobacterales</taxon>
        <taxon>Roseobacteraceae</taxon>
        <taxon>Sagittula</taxon>
    </lineage>
</organism>
<dbReference type="Pfam" id="PF12697">
    <property type="entry name" value="Abhydrolase_6"/>
    <property type="match status" value="1"/>
</dbReference>
<evidence type="ECO:0000256" key="1">
    <source>
        <dbReference type="ARBA" id="ARBA00022801"/>
    </source>
</evidence>
<evidence type="ECO:0000313" key="4">
    <source>
        <dbReference type="Proteomes" id="UP000541426"/>
    </source>
</evidence>
<dbReference type="RefSeq" id="WP_183962506.1">
    <property type="nucleotide sequence ID" value="NZ_BAABBZ010000012.1"/>
</dbReference>
<comment type="caution">
    <text evidence="3">The sequence shown here is derived from an EMBL/GenBank/DDBJ whole genome shotgun (WGS) entry which is preliminary data.</text>
</comment>
<dbReference type="Proteomes" id="UP000541426">
    <property type="component" value="Unassembled WGS sequence"/>
</dbReference>
<sequence>MTDDLSDAYENGAYIANAAAYPEEWARAARLYRAQLTEQGLARLDLPYGDGARAQLDLFLPSGTPKGLVVFVHGGYWKAFDRKTWSDLAEGARARGWAVAMPSYDLCPDVRIAEITRQVARAMEAASAEVAGPIRLVGHSAGGHLVARVAVPGVLPDEVAARVVGVLPISPLSDLRPLMQTAMNEVLRIDPAEATSESPVLLPRPSAKVTVWVGAEERPAFLDQAKWMSTAWNCQLTISPEHHHFNVIEPLSEPCSAVVETLLGLA</sequence>
<dbReference type="GO" id="GO:0016787">
    <property type="term" value="F:hydrolase activity"/>
    <property type="evidence" value="ECO:0007669"/>
    <property type="project" value="UniProtKB-KW"/>
</dbReference>
<dbReference type="InterPro" id="IPR000073">
    <property type="entry name" value="AB_hydrolase_1"/>
</dbReference>
<evidence type="ECO:0000313" key="3">
    <source>
        <dbReference type="EMBL" id="MBB3983863.1"/>
    </source>
</evidence>
<dbReference type="InterPro" id="IPR029058">
    <property type="entry name" value="AB_hydrolase_fold"/>
</dbReference>
<dbReference type="Gene3D" id="3.40.50.1820">
    <property type="entry name" value="alpha/beta hydrolase"/>
    <property type="match status" value="1"/>
</dbReference>
<dbReference type="EMBL" id="JACIEJ010000001">
    <property type="protein sequence ID" value="MBB3983863.1"/>
    <property type="molecule type" value="Genomic_DNA"/>
</dbReference>
<keyword evidence="4" id="KW-1185">Reference proteome</keyword>
<feature type="domain" description="AB hydrolase-1" evidence="2">
    <location>
        <begin position="69"/>
        <end position="236"/>
    </location>
</feature>